<sequence>MFALAALAGPAAANVPVGVDTSVNTLNGNNLLNANKVQACGIKAAGIGLDVPIASSESAGCAQP</sequence>
<protein>
    <recommendedName>
        <fullName evidence="3">Chaplin domain-containing protein</fullName>
    </recommendedName>
</protein>
<evidence type="ECO:0000313" key="1">
    <source>
        <dbReference type="EMBL" id="AQZ63848.1"/>
    </source>
</evidence>
<reference evidence="2" key="1">
    <citation type="journal article" date="2017" name="Med. Chem. Commun.">
        <title>Nonomuraea sp. ATCC 55076 harbours the largest actinomycete chromosome to date and the kistamicin biosynthetic gene cluster.</title>
        <authorList>
            <person name="Nazari B."/>
            <person name="Forneris C.C."/>
            <person name="Gibson M.I."/>
            <person name="Moon K."/>
            <person name="Schramma K.R."/>
            <person name="Seyedsayamdost M.R."/>
        </authorList>
    </citation>
    <scope>NUCLEOTIDE SEQUENCE [LARGE SCALE GENOMIC DNA]</scope>
    <source>
        <strain evidence="2">ATCC 55076</strain>
    </source>
</reference>
<gene>
    <name evidence="1" type="ORF">BKM31_22420</name>
</gene>
<dbReference type="Proteomes" id="UP000190797">
    <property type="component" value="Chromosome"/>
</dbReference>
<dbReference type="EMBL" id="CP017717">
    <property type="protein sequence ID" value="AQZ63848.1"/>
    <property type="molecule type" value="Genomic_DNA"/>
</dbReference>
<organism evidence="1 2">
    <name type="scientific">[Actinomadura] parvosata subsp. kistnae</name>
    <dbReference type="NCBI Taxonomy" id="1909395"/>
    <lineage>
        <taxon>Bacteria</taxon>
        <taxon>Bacillati</taxon>
        <taxon>Actinomycetota</taxon>
        <taxon>Actinomycetes</taxon>
        <taxon>Streptosporangiales</taxon>
        <taxon>Streptosporangiaceae</taxon>
        <taxon>Nonomuraea</taxon>
    </lineage>
</organism>
<keyword evidence="2" id="KW-1185">Reference proteome</keyword>
<dbReference type="AlphaFoldDB" id="A0A1V0A0Y1"/>
<accession>A0A1V0A0Y1</accession>
<dbReference type="KEGG" id="noa:BKM31_22420"/>
<name>A0A1V0A0Y1_9ACTN</name>
<evidence type="ECO:0000313" key="2">
    <source>
        <dbReference type="Proteomes" id="UP000190797"/>
    </source>
</evidence>
<evidence type="ECO:0008006" key="3">
    <source>
        <dbReference type="Google" id="ProtNLM"/>
    </source>
</evidence>
<proteinExistence type="predicted"/>